<sequence length="151" mass="16254">MNDEAQNTMGTPTPEELREQVERTRDEHGQTLDALAAKSDVKAQGKEKTAAVKEQAASASSQIREKAAQAAQLIKDRTPDAVQKKTAQAAAQVRETASRAGQFAADRTPDPLLEKADRAAQAARANRTPLIAGGALLIAFLLVRRSRGRNR</sequence>
<dbReference type="GeneID" id="87636718"/>
<keyword evidence="2" id="KW-0614">Plasmid</keyword>
<feature type="region of interest" description="Disordered" evidence="1">
    <location>
        <begin position="1"/>
        <end position="61"/>
    </location>
</feature>
<proteinExistence type="predicted"/>
<geneLocation type="plasmid" evidence="2 3">
    <name>unnamed1</name>
</geneLocation>
<evidence type="ECO:0000256" key="1">
    <source>
        <dbReference type="SAM" id="MobiDB-lite"/>
    </source>
</evidence>
<protein>
    <submittedName>
        <fullName evidence="2">DUF3618 domain-containing protein</fullName>
    </submittedName>
</protein>
<feature type="compositionally biased region" description="Basic and acidic residues" evidence="1">
    <location>
        <begin position="39"/>
        <end position="51"/>
    </location>
</feature>
<dbReference type="Proteomes" id="UP000509345">
    <property type="component" value="Plasmid unnamed1"/>
</dbReference>
<dbReference type="AlphaFoldDB" id="A0A7H8N0J2"/>
<dbReference type="RefSeq" id="WP_176145832.1">
    <property type="nucleotide sequence ID" value="NZ_CP054927.1"/>
</dbReference>
<evidence type="ECO:0000313" key="3">
    <source>
        <dbReference type="Proteomes" id="UP000509345"/>
    </source>
</evidence>
<gene>
    <name evidence="2" type="ORF">HUT09_36245</name>
</gene>
<evidence type="ECO:0000313" key="2">
    <source>
        <dbReference type="EMBL" id="QKW47960.1"/>
    </source>
</evidence>
<accession>A0A7H8N0J2</accession>
<dbReference type="EMBL" id="CP054927">
    <property type="protein sequence ID" value="QKW47960.1"/>
    <property type="molecule type" value="Genomic_DNA"/>
</dbReference>
<dbReference type="InterPro" id="IPR022062">
    <property type="entry name" value="DUF3618"/>
</dbReference>
<feature type="compositionally biased region" description="Polar residues" evidence="1">
    <location>
        <begin position="1"/>
        <end position="11"/>
    </location>
</feature>
<feature type="compositionally biased region" description="Basic and acidic residues" evidence="1">
    <location>
        <begin position="15"/>
        <end position="30"/>
    </location>
</feature>
<name>A0A7H8N0J2_STRMI</name>
<reference evidence="2 3" key="1">
    <citation type="submission" date="2020-06" db="EMBL/GenBank/DDBJ databases">
        <title>Genome mining for natural products.</title>
        <authorList>
            <person name="Zhang B."/>
            <person name="Shi J."/>
            <person name="Ge H."/>
        </authorList>
    </citation>
    <scope>NUCLEOTIDE SEQUENCE [LARGE SCALE GENOMIC DNA]</scope>
    <source>
        <strain evidence="2 3">NA06532</strain>
        <plasmid evidence="2 3">unnamed1</plasmid>
    </source>
</reference>
<organism evidence="2 3">
    <name type="scientific">Streptomyces microflavus</name>
    <name type="common">Streptomyces lipmanii</name>
    <dbReference type="NCBI Taxonomy" id="1919"/>
    <lineage>
        <taxon>Bacteria</taxon>
        <taxon>Bacillati</taxon>
        <taxon>Actinomycetota</taxon>
        <taxon>Actinomycetes</taxon>
        <taxon>Kitasatosporales</taxon>
        <taxon>Streptomycetaceae</taxon>
        <taxon>Streptomyces</taxon>
    </lineage>
</organism>
<dbReference type="Pfam" id="PF12277">
    <property type="entry name" value="DUF3618"/>
    <property type="match status" value="1"/>
</dbReference>